<dbReference type="PANTHER" id="PTHR45748">
    <property type="entry name" value="1-PHOSPHATIDYLINOSITOL 3-PHOSPHATE 5-KINASE-RELATED"/>
    <property type="match status" value="1"/>
</dbReference>
<evidence type="ECO:0000259" key="9">
    <source>
        <dbReference type="PROSITE" id="PS51455"/>
    </source>
</evidence>
<dbReference type="FunFam" id="3.30.810.10:FF:000001">
    <property type="entry name" value="1-phosphatidylinositol 3-phosphate 5-kinase FAB1"/>
    <property type="match status" value="1"/>
</dbReference>
<dbReference type="EMBL" id="JANQDX010000006">
    <property type="protein sequence ID" value="KAL0922861.1"/>
    <property type="molecule type" value="Genomic_DNA"/>
</dbReference>
<dbReference type="Proteomes" id="UP001552299">
    <property type="component" value="Unassembled WGS sequence"/>
</dbReference>
<dbReference type="InterPro" id="IPR002423">
    <property type="entry name" value="Cpn60/GroEL/TCP-1"/>
</dbReference>
<comment type="caution">
    <text evidence="10">The sequence shown here is derived from an EMBL/GenBank/DDBJ whole genome shotgun (WGS) entry which is preliminary data.</text>
</comment>
<dbReference type="GO" id="GO:0005524">
    <property type="term" value="F:ATP binding"/>
    <property type="evidence" value="ECO:0007669"/>
    <property type="project" value="UniProtKB-UniRule"/>
</dbReference>
<evidence type="ECO:0000256" key="5">
    <source>
        <dbReference type="ARBA" id="ARBA00022840"/>
    </source>
</evidence>
<dbReference type="FunFam" id="3.50.7.10:FF:000007">
    <property type="entry name" value="1-phosphatidylinositol 3-phosphate 5-kinase isoform X1"/>
    <property type="match status" value="1"/>
</dbReference>
<evidence type="ECO:0000256" key="7">
    <source>
        <dbReference type="ARBA" id="ARBA00077223"/>
    </source>
</evidence>
<dbReference type="InterPro" id="IPR027483">
    <property type="entry name" value="PInositol-4-P-4/5-kinase_C_sf"/>
</dbReference>
<name>A0ABD0VDT4_DENTH</name>
<reference evidence="10 11" key="1">
    <citation type="journal article" date="2024" name="Plant Biotechnol. J.">
        <title>Dendrobium thyrsiflorum genome and its molecular insights into genes involved in important horticultural traits.</title>
        <authorList>
            <person name="Chen B."/>
            <person name="Wang J.Y."/>
            <person name="Zheng P.J."/>
            <person name="Li K.L."/>
            <person name="Liang Y.M."/>
            <person name="Chen X.F."/>
            <person name="Zhang C."/>
            <person name="Zhao X."/>
            <person name="He X."/>
            <person name="Zhang G.Q."/>
            <person name="Liu Z.J."/>
            <person name="Xu Q."/>
        </authorList>
    </citation>
    <scope>NUCLEOTIDE SEQUENCE [LARGE SCALE GENOMIC DNA]</scope>
    <source>
        <strain evidence="10">GZMU011</strain>
    </source>
</reference>
<dbReference type="EC" id="2.7.1.150" evidence="1"/>
<dbReference type="InterPro" id="IPR044769">
    <property type="entry name" value="PIKfyve_PIPKc"/>
</dbReference>
<keyword evidence="4 8" id="KW-0418">Kinase</keyword>
<evidence type="ECO:0000256" key="1">
    <source>
        <dbReference type="ARBA" id="ARBA00012009"/>
    </source>
</evidence>
<dbReference type="SUPFAM" id="SSF56104">
    <property type="entry name" value="SAICAR synthase-like"/>
    <property type="match status" value="1"/>
</dbReference>
<keyword evidence="3 8" id="KW-0547">Nucleotide-binding</keyword>
<proteinExistence type="predicted"/>
<evidence type="ECO:0000256" key="3">
    <source>
        <dbReference type="ARBA" id="ARBA00022741"/>
    </source>
</evidence>
<feature type="domain" description="PIPK" evidence="9">
    <location>
        <begin position="1199"/>
        <end position="1520"/>
    </location>
</feature>
<evidence type="ECO:0000313" key="11">
    <source>
        <dbReference type="Proteomes" id="UP001552299"/>
    </source>
</evidence>
<dbReference type="SUPFAM" id="SSF52029">
    <property type="entry name" value="GroEL apical domain-like"/>
    <property type="match status" value="1"/>
</dbReference>
<evidence type="ECO:0000256" key="8">
    <source>
        <dbReference type="PROSITE-ProRule" id="PRU00781"/>
    </source>
</evidence>
<dbReference type="Pfam" id="PF00118">
    <property type="entry name" value="Cpn60_TCP1"/>
    <property type="match status" value="1"/>
</dbReference>
<dbReference type="InterPro" id="IPR027484">
    <property type="entry name" value="PInositol-4-P-5-kinase_N"/>
</dbReference>
<protein>
    <recommendedName>
        <fullName evidence="1">1-phosphatidylinositol-3-phosphate 5-kinase</fullName>
        <ecNumber evidence="1">2.7.1.150</ecNumber>
    </recommendedName>
    <alternativeName>
        <fullName evidence="7">Phosphatidylinositol 3-phosphate 5-kinase type III</fullName>
    </alternativeName>
</protein>
<dbReference type="PROSITE" id="PS51455">
    <property type="entry name" value="PIPK"/>
    <property type="match status" value="1"/>
</dbReference>
<accession>A0ABD0VDT4</accession>
<dbReference type="Pfam" id="PF01504">
    <property type="entry name" value="PIP5K"/>
    <property type="match status" value="2"/>
</dbReference>
<dbReference type="Gene3D" id="3.30.800.10">
    <property type="entry name" value="Phosphatidylinositol Phosphate Kinase II Beta"/>
    <property type="match status" value="1"/>
</dbReference>
<keyword evidence="5 8" id="KW-0067">ATP-binding</keyword>
<organism evidence="10 11">
    <name type="scientific">Dendrobium thyrsiflorum</name>
    <name type="common">Pinecone-like raceme dendrobium</name>
    <name type="synonym">Orchid</name>
    <dbReference type="NCBI Taxonomy" id="117978"/>
    <lineage>
        <taxon>Eukaryota</taxon>
        <taxon>Viridiplantae</taxon>
        <taxon>Streptophyta</taxon>
        <taxon>Embryophyta</taxon>
        <taxon>Tracheophyta</taxon>
        <taxon>Spermatophyta</taxon>
        <taxon>Magnoliopsida</taxon>
        <taxon>Liliopsida</taxon>
        <taxon>Asparagales</taxon>
        <taxon>Orchidaceae</taxon>
        <taxon>Epidendroideae</taxon>
        <taxon>Malaxideae</taxon>
        <taxon>Dendrobiinae</taxon>
        <taxon>Dendrobium</taxon>
    </lineage>
</organism>
<dbReference type="CDD" id="cd17300">
    <property type="entry name" value="PIPKc_PIKfyve"/>
    <property type="match status" value="1"/>
</dbReference>
<evidence type="ECO:0000256" key="2">
    <source>
        <dbReference type="ARBA" id="ARBA00022679"/>
    </source>
</evidence>
<sequence length="1563" mass="176241">MVDAIDTGQIHTCMASKEQVEEFGKGRSSKNMDIECSNVISGLDNSIILLSLEEHSPPSSLKFEKYDDNSVETVEYYNGSPGSVQFVPVEDDPDIIKDACHSSKASFFESIDSDPLIWLPPGPEDMENVIDSVANIDDDDDDDEYNDDTRFGQPISFSNLDEEQGKRYHYKEERKKVMMEVMNGQLKILVGRCLASEGVSFSDNDAGRAMDPGSYVKVKCVASGSQSQSQVINGLVFKKSAAHKHMPTKFRNAKLLLLKGSLGNLANGLSSFESMGKEKDHLKSTIEMIEICHPNVVLVEKTVSRDIQEALFSMGITLIFDMKLPRLERIALCTGSQIVSLNDIAVRQNLKHCGSFRIEKFVEEHNSTGDAGKRLAKTLMFLEGCPRPLGCTILLKGANSDELKKIKHALHYTVFAAYHLKIETSFFADQKTFFSGMYSLREDNVISADEMVTSVNYDDSLNSNCLGHKVSVSFAPPENVIDIPIFDGSMMKLINGDQSNSSECAEVSLTLLGSSIGSFGDNIMHGDNSDILLGESLPPLTSESISSYLELKENEHENDSNAMFCPLVETFDFKKHLNKKVHEKPDSDFHIGREAGHSSDLEKITKIKIDEYTKEAQLQNKIDIERTLDPKSILVLTSRQCIPKQIACEESRLSRIKYYGNFDVSLGRYLQDILLSQKYTCSSCGERSEAHIYRFTHQSGNLTAIVRLLPKGFVLPGEAEGKIWMWTRCLKCDHDRGGPKASRRVVMSSVARGLSFGKFLDLSFADHSAANRLSRCGHLLHRDCLRFFGLGSKVSMFQFSSIEIYTACKPQPFLEFCNQNVQDWMMKEVKEVLNKSEHLYREVANLLQNLKPHFSSSIHKQSVKFFGLRKPIYEIENMLKQDKTAFEASLQEAVNHGDVNKILDLNWLIKELLFLLYVWDRRLHFLLQQAGDFSIDVSSVDQIPVIVGEPSLDDGNQHFGNHGILKNELKFKTIQYSGEHTPVSSHPHSFVDGNLHGEGSPELISVEHSEMATDKYVSRQGNLYLSDFEEESIPILENVLEEDSYPVSIVPLNYAEETNGSEQRAKERCSGDENPTLSQQTYSSNAEYPEQWLWAPFSVLRKAYRKDLHGGLLHKFQFINSYTPVRLSGVHKLITSECSLHFAVGSGGNVLSLVDDEISSIIACALALYKDQCGPVDVIAEKELREELDQIADASYKPHKSVALSQYPSTLSLESEGSHSSSADELSTLASDASLFADHLIASDNLHPEVTLGPEKFAGKSKYSVICIYAKEFYSLRKKCCPSELAYISSLSRCKKWDAQGGKSKVFFAKTMDDRFIIKQIKKTELDSFLKFGPQYFKYVSFSLDSGSQTCLAKILGIYQVRQVRKGKEVKTDLMVMENLLFRRNIPRKYDLKGAVFSRYVSMATDPDKVLLDENFIEDMRMSPIYVSRRTKHLFQRAIWNDTYFLTSINVMDYSLLVGVDREHHELIFGIIDYVRQYTWDKQLETWVKSSLVVPKNALPTVVSPKEYKKRFRNFMSKYFLTVPDSWSSVQYSDSGKSFLPGDKFPSTLHEENVQDQPVEACS</sequence>
<dbReference type="InterPro" id="IPR027409">
    <property type="entry name" value="GroEL-like_apical_dom_sf"/>
</dbReference>
<gene>
    <name evidence="10" type="ORF">M5K25_006891</name>
</gene>
<dbReference type="PANTHER" id="PTHR45748:SF4">
    <property type="entry name" value="1-PHOSPHATIDYLINOSITOL-3-PHOSPHATE 5-KINASE FAB1D-RELATED"/>
    <property type="match status" value="1"/>
</dbReference>
<dbReference type="InterPro" id="IPR002498">
    <property type="entry name" value="PInositol-4-P-4/5-kinase_core"/>
</dbReference>
<keyword evidence="11" id="KW-1185">Reference proteome</keyword>
<keyword evidence="2 8" id="KW-0808">Transferase</keyword>
<dbReference type="Gene3D" id="3.50.7.10">
    <property type="entry name" value="GroEL"/>
    <property type="match status" value="1"/>
</dbReference>
<dbReference type="SMART" id="SM00330">
    <property type="entry name" value="PIPKc"/>
    <property type="match status" value="1"/>
</dbReference>
<evidence type="ECO:0000256" key="4">
    <source>
        <dbReference type="ARBA" id="ARBA00022777"/>
    </source>
</evidence>
<dbReference type="Gene3D" id="3.30.810.10">
    <property type="entry name" value="2-Layer Sandwich"/>
    <property type="match status" value="1"/>
</dbReference>
<dbReference type="GO" id="GO:0046488">
    <property type="term" value="P:phosphatidylinositol metabolic process"/>
    <property type="evidence" value="ECO:0007669"/>
    <property type="project" value="UniProtKB-UniRule"/>
</dbReference>
<comment type="subunit">
    <text evidence="6">Component of the PI(3,5)P2 regulatory complex at least composed of ATG18, SAC/FIG4, FAB1 and VAC14.</text>
</comment>
<dbReference type="FunFam" id="3.30.800.10:FF:000008">
    <property type="entry name" value="Putative 1-phosphatidylinositol-3-phosphate 5-kinase FAB1D"/>
    <property type="match status" value="1"/>
</dbReference>
<dbReference type="GO" id="GO:0000285">
    <property type="term" value="F:1-phosphatidylinositol-3-phosphate 5-kinase activity"/>
    <property type="evidence" value="ECO:0007669"/>
    <property type="project" value="UniProtKB-EC"/>
</dbReference>
<evidence type="ECO:0000256" key="6">
    <source>
        <dbReference type="ARBA" id="ARBA00023464"/>
    </source>
</evidence>
<evidence type="ECO:0000313" key="10">
    <source>
        <dbReference type="EMBL" id="KAL0922861.1"/>
    </source>
</evidence>